<name>A0A450VK76_9GAMM</name>
<evidence type="ECO:0000313" key="1">
    <source>
        <dbReference type="EMBL" id="VFK02728.1"/>
    </source>
</evidence>
<protein>
    <submittedName>
        <fullName evidence="5">Uncharacterized protein</fullName>
    </submittedName>
</protein>
<dbReference type="EMBL" id="CAADFI010000323">
    <property type="protein sequence ID" value="VFK03047.1"/>
    <property type="molecule type" value="Genomic_DNA"/>
</dbReference>
<sequence length="52" mass="6085">MREYNAKEIKVEAEDSDAMKRFSIQKSSSGIRSLHWSGHTQRHHWNWGGSAR</sequence>
<evidence type="ECO:0000313" key="6">
    <source>
        <dbReference type="EMBL" id="VFK05709.1"/>
    </source>
</evidence>
<proteinExistence type="predicted"/>
<dbReference type="AlphaFoldDB" id="A0A450VK76"/>
<dbReference type="EMBL" id="CAADFG010000336">
    <property type="protein sequence ID" value="VFK03573.1"/>
    <property type="molecule type" value="Genomic_DNA"/>
</dbReference>
<accession>A0A450VK76</accession>
<dbReference type="EMBL" id="CAADFJ010000297">
    <property type="protein sequence ID" value="VFK05724.1"/>
    <property type="molecule type" value="Genomic_DNA"/>
</dbReference>
<organism evidence="5">
    <name type="scientific">Candidatus Kentrum eta</name>
    <dbReference type="NCBI Taxonomy" id="2126337"/>
    <lineage>
        <taxon>Bacteria</taxon>
        <taxon>Pseudomonadati</taxon>
        <taxon>Pseudomonadota</taxon>
        <taxon>Gammaproteobacteria</taxon>
        <taxon>Candidatus Kentrum</taxon>
    </lineage>
</organism>
<gene>
    <name evidence="4" type="ORF">BECKH772A_GA0070896_103365</name>
    <name evidence="1" type="ORF">BECKH772B_GA0070898_102994</name>
    <name evidence="2" type="ORF">BECKH772B_GA0070898_103045</name>
    <name evidence="3" type="ORF">BECKH772B_GA0070898_103234</name>
    <name evidence="5" type="ORF">BECKH772B_GA0070898_105512</name>
    <name evidence="6" type="ORF">BECKH772C_GA0070978_102962</name>
    <name evidence="7" type="ORF">BECKH772C_GA0070978_102975</name>
    <name evidence="8" type="ORF">BECKH772C_GA0070978_103403</name>
</gene>
<evidence type="ECO:0000313" key="7">
    <source>
        <dbReference type="EMBL" id="VFK05724.1"/>
    </source>
</evidence>
<dbReference type="EMBL" id="CAADFI010000551">
    <property type="protein sequence ID" value="VFK05219.1"/>
    <property type="molecule type" value="Genomic_DNA"/>
</dbReference>
<evidence type="ECO:0000313" key="4">
    <source>
        <dbReference type="EMBL" id="VFK03573.1"/>
    </source>
</evidence>
<dbReference type="EMBL" id="CAADFI010000299">
    <property type="protein sequence ID" value="VFK02728.1"/>
    <property type="molecule type" value="Genomic_DNA"/>
</dbReference>
<dbReference type="EMBL" id="CAADFI010000304">
    <property type="protein sequence ID" value="VFK02792.1"/>
    <property type="molecule type" value="Genomic_DNA"/>
</dbReference>
<evidence type="ECO:0000313" key="2">
    <source>
        <dbReference type="EMBL" id="VFK02792.1"/>
    </source>
</evidence>
<evidence type="ECO:0000313" key="3">
    <source>
        <dbReference type="EMBL" id="VFK03047.1"/>
    </source>
</evidence>
<reference evidence="5" key="1">
    <citation type="submission" date="2019-02" db="EMBL/GenBank/DDBJ databases">
        <authorList>
            <person name="Gruber-Vodicka R. H."/>
            <person name="Seah K. B. B."/>
        </authorList>
    </citation>
    <scope>NUCLEOTIDE SEQUENCE</scope>
    <source>
        <strain evidence="6">BECK_SA2B12</strain>
        <strain evidence="4">BECK_SA2B15</strain>
        <strain evidence="5">BECK_SA2B20</strain>
    </source>
</reference>
<dbReference type="EMBL" id="CAADFJ010000296">
    <property type="protein sequence ID" value="VFK05709.1"/>
    <property type="molecule type" value="Genomic_DNA"/>
</dbReference>
<evidence type="ECO:0000313" key="8">
    <source>
        <dbReference type="EMBL" id="VFK06303.1"/>
    </source>
</evidence>
<evidence type="ECO:0000313" key="5">
    <source>
        <dbReference type="EMBL" id="VFK05219.1"/>
    </source>
</evidence>
<dbReference type="EMBL" id="CAADFJ010000340">
    <property type="protein sequence ID" value="VFK06303.1"/>
    <property type="molecule type" value="Genomic_DNA"/>
</dbReference>